<dbReference type="Proteomes" id="UP000008063">
    <property type="component" value="Unassembled WGS sequence"/>
</dbReference>
<dbReference type="Gene3D" id="1.10.150.130">
    <property type="match status" value="1"/>
</dbReference>
<sequence>MDRILEVIGALWAQSTKQTYGAELLVFHIYCNLHNIPEVQRCPVLPTLLLSFLSSCAGSYAGSTLSNYAVGLRAWHLLHGHSWNINNIELKAMLKGATQLAPPSSKCPCRQPITPAHIILIRAKLNLDAAIYACPTTVFYAVARLGESTVPTIKDFNPNKHITQANISDVRDRNNLRVKTFSHSLDKIFAH</sequence>
<dbReference type="GO" id="GO:0003677">
    <property type="term" value="F:DNA binding"/>
    <property type="evidence" value="ECO:0007669"/>
    <property type="project" value="UniProtKB-KW"/>
</dbReference>
<dbReference type="STRING" id="936435.F8QJG4"/>
<evidence type="ECO:0000313" key="3">
    <source>
        <dbReference type="Proteomes" id="UP000008063"/>
    </source>
</evidence>
<dbReference type="InterPro" id="IPR010998">
    <property type="entry name" value="Integrase_recombinase_N"/>
</dbReference>
<dbReference type="OMA" id="CIKEARD"/>
<accession>F8QJG4</accession>
<organism evidence="3">
    <name type="scientific">Serpula lacrymans var. lacrymans (strain S7.3)</name>
    <name type="common">Dry rot fungus</name>
    <dbReference type="NCBI Taxonomy" id="936435"/>
    <lineage>
        <taxon>Eukaryota</taxon>
        <taxon>Fungi</taxon>
        <taxon>Dikarya</taxon>
        <taxon>Basidiomycota</taxon>
        <taxon>Agaricomycotina</taxon>
        <taxon>Agaricomycetes</taxon>
        <taxon>Agaricomycetidae</taxon>
        <taxon>Boletales</taxon>
        <taxon>Coniophorineae</taxon>
        <taxon>Serpulaceae</taxon>
        <taxon>Serpula</taxon>
    </lineage>
</organism>
<dbReference type="SUPFAM" id="SSF47823">
    <property type="entry name" value="lambda integrase-like, N-terminal domain"/>
    <property type="match status" value="1"/>
</dbReference>
<reference evidence="3" key="1">
    <citation type="journal article" date="2011" name="Science">
        <title>The plant cell wall-decomposing machinery underlies the functional diversity of forest fungi.</title>
        <authorList>
            <person name="Eastwood D.C."/>
            <person name="Floudas D."/>
            <person name="Binder M."/>
            <person name="Majcherczyk A."/>
            <person name="Schneider P."/>
            <person name="Aerts A."/>
            <person name="Asiegbu F.O."/>
            <person name="Baker S.E."/>
            <person name="Barry K."/>
            <person name="Bendiksby M."/>
            <person name="Blumentritt M."/>
            <person name="Coutinho P.M."/>
            <person name="Cullen D."/>
            <person name="de Vries R.P."/>
            <person name="Gathman A."/>
            <person name="Goodell B."/>
            <person name="Henrissat B."/>
            <person name="Ihrmark K."/>
            <person name="Kauserud H."/>
            <person name="Kohler A."/>
            <person name="LaButti K."/>
            <person name="Lapidus A."/>
            <person name="Lavin J.L."/>
            <person name="Lee Y.-H."/>
            <person name="Lindquist E."/>
            <person name="Lilly W."/>
            <person name="Lucas S."/>
            <person name="Morin E."/>
            <person name="Murat C."/>
            <person name="Oguiza J.A."/>
            <person name="Park J."/>
            <person name="Pisabarro A.G."/>
            <person name="Riley R."/>
            <person name="Rosling A."/>
            <person name="Salamov A."/>
            <person name="Schmidt O."/>
            <person name="Schmutz J."/>
            <person name="Skrede I."/>
            <person name="Stenlid J."/>
            <person name="Wiebenga A."/>
            <person name="Xie X."/>
            <person name="Kuees U."/>
            <person name="Hibbett D.S."/>
            <person name="Hoffmeister D."/>
            <person name="Hoegberg N."/>
            <person name="Martin F."/>
            <person name="Grigoriev I.V."/>
            <person name="Watkinson S.C."/>
        </authorList>
    </citation>
    <scope>NUCLEOTIDE SEQUENCE [LARGE SCALE GENOMIC DNA]</scope>
    <source>
        <strain evidence="3">strain S7.3</strain>
    </source>
</reference>
<name>F8QJG4_SERL3</name>
<evidence type="ECO:0000256" key="1">
    <source>
        <dbReference type="ARBA" id="ARBA00023125"/>
    </source>
</evidence>
<proteinExistence type="predicted"/>
<evidence type="ECO:0000313" key="2">
    <source>
        <dbReference type="EMBL" id="EGN91555.1"/>
    </source>
</evidence>
<dbReference type="InParanoid" id="F8QJG4"/>
<protein>
    <submittedName>
        <fullName evidence="2">Uncharacterized protein</fullName>
    </submittedName>
</protein>
<dbReference type="OrthoDB" id="2682516at2759"/>
<dbReference type="EMBL" id="GL945592">
    <property type="protein sequence ID" value="EGN91555.1"/>
    <property type="molecule type" value="Genomic_DNA"/>
</dbReference>
<gene>
    <name evidence="2" type="ORF">SERLA73DRAFT_67202</name>
</gene>
<keyword evidence="1" id="KW-0238">DNA-binding</keyword>
<dbReference type="AlphaFoldDB" id="F8QJG4"/>
<keyword evidence="3" id="KW-1185">Reference proteome</keyword>
<dbReference type="HOGENOM" id="CLU_003292_7_2_1"/>